<keyword evidence="2" id="KW-0472">Membrane</keyword>
<name>A0A8T2V9N4_CERRI</name>
<keyword evidence="5" id="KW-1185">Reference proteome</keyword>
<dbReference type="EMBL" id="CM035408">
    <property type="protein sequence ID" value="KAH7442644.1"/>
    <property type="molecule type" value="Genomic_DNA"/>
</dbReference>
<feature type="transmembrane region" description="Helical" evidence="2">
    <location>
        <begin position="96"/>
        <end position="121"/>
    </location>
</feature>
<evidence type="ECO:0000313" key="5">
    <source>
        <dbReference type="Proteomes" id="UP000825935"/>
    </source>
</evidence>
<evidence type="ECO:0000256" key="1">
    <source>
        <dbReference type="SAM" id="MobiDB-lite"/>
    </source>
</evidence>
<reference evidence="3" key="1">
    <citation type="submission" date="2021-08" db="EMBL/GenBank/DDBJ databases">
        <title>WGS assembly of Ceratopteris richardii.</title>
        <authorList>
            <person name="Marchant D.B."/>
            <person name="Chen G."/>
            <person name="Jenkins J."/>
            <person name="Shu S."/>
            <person name="Leebens-Mack J."/>
            <person name="Grimwood J."/>
            <person name="Schmutz J."/>
            <person name="Soltis P."/>
            <person name="Soltis D."/>
            <person name="Chen Z.-H."/>
        </authorList>
    </citation>
    <scope>NUCLEOTIDE SEQUENCE</scope>
    <source>
        <strain evidence="3">Whitten #5841</strain>
        <tissue evidence="3">Leaf</tissue>
    </source>
</reference>
<dbReference type="EMBL" id="CM035408">
    <property type="protein sequence ID" value="KAH7442645.1"/>
    <property type="molecule type" value="Genomic_DNA"/>
</dbReference>
<organism evidence="3 5">
    <name type="scientific">Ceratopteris richardii</name>
    <name type="common">Triangle waterfern</name>
    <dbReference type="NCBI Taxonomy" id="49495"/>
    <lineage>
        <taxon>Eukaryota</taxon>
        <taxon>Viridiplantae</taxon>
        <taxon>Streptophyta</taxon>
        <taxon>Embryophyta</taxon>
        <taxon>Tracheophyta</taxon>
        <taxon>Polypodiopsida</taxon>
        <taxon>Polypodiidae</taxon>
        <taxon>Polypodiales</taxon>
        <taxon>Pteridineae</taxon>
        <taxon>Pteridaceae</taxon>
        <taxon>Parkerioideae</taxon>
        <taxon>Ceratopteris</taxon>
    </lineage>
</organism>
<comment type="caution">
    <text evidence="3">The sequence shown here is derived from an EMBL/GenBank/DDBJ whole genome shotgun (WGS) entry which is preliminary data.</text>
</comment>
<feature type="transmembrane region" description="Helical" evidence="2">
    <location>
        <begin position="66"/>
        <end position="89"/>
    </location>
</feature>
<dbReference type="Proteomes" id="UP000825935">
    <property type="component" value="Chromosome 3"/>
</dbReference>
<dbReference type="AlphaFoldDB" id="A0A8T2V9N4"/>
<accession>A0A8T2V9N4</accession>
<keyword evidence="2" id="KW-0812">Transmembrane</keyword>
<keyword evidence="2" id="KW-1133">Transmembrane helix</keyword>
<feature type="compositionally biased region" description="Pro residues" evidence="1">
    <location>
        <begin position="13"/>
        <end position="23"/>
    </location>
</feature>
<feature type="region of interest" description="Disordered" evidence="1">
    <location>
        <begin position="1"/>
        <end position="23"/>
    </location>
</feature>
<evidence type="ECO:0000313" key="4">
    <source>
        <dbReference type="EMBL" id="KAH7442645.1"/>
    </source>
</evidence>
<protein>
    <recommendedName>
        <fullName evidence="6">Transmembrane protein</fullName>
    </recommendedName>
</protein>
<evidence type="ECO:0000313" key="3">
    <source>
        <dbReference type="EMBL" id="KAH7442644.1"/>
    </source>
</evidence>
<sequence length="122" mass="13784">MRSSQERLRCAPSSPPQPFSPPAFPTRLGFRDDALSYSCVFDSIASAAFSHTHTKLVFLFTSCLPAYVLLLFACLFVISTLSFFCVSLVAHEHRRFFWLLYKAFLHLTHLLPATALCSVMFT</sequence>
<gene>
    <name evidence="3" type="ORF">KP509_03G097300</name>
    <name evidence="4" type="ORF">KP509_03G097400</name>
</gene>
<evidence type="ECO:0008006" key="6">
    <source>
        <dbReference type="Google" id="ProtNLM"/>
    </source>
</evidence>
<evidence type="ECO:0000256" key="2">
    <source>
        <dbReference type="SAM" id="Phobius"/>
    </source>
</evidence>
<proteinExistence type="predicted"/>